<dbReference type="Pfam" id="PF01521">
    <property type="entry name" value="Fe-S_biosyn"/>
    <property type="match status" value="1"/>
</dbReference>
<reference evidence="3 4" key="1">
    <citation type="submission" date="2020-08" db="EMBL/GenBank/DDBJ databases">
        <title>Genomic Encyclopedia of Type Strains, Phase IV (KMG-IV): sequencing the most valuable type-strain genomes for metagenomic binning, comparative biology and taxonomic classification.</title>
        <authorList>
            <person name="Goeker M."/>
        </authorList>
    </citation>
    <scope>NUCLEOTIDE SEQUENCE [LARGE SCALE GENOMIC DNA]</scope>
    <source>
        <strain evidence="3 4">DSM 28760</strain>
    </source>
</reference>
<comment type="similarity">
    <text evidence="1">Belongs to the HesB/IscA family.</text>
</comment>
<dbReference type="SUPFAM" id="SSF89360">
    <property type="entry name" value="HesB-like domain"/>
    <property type="match status" value="1"/>
</dbReference>
<dbReference type="Proteomes" id="UP000537592">
    <property type="component" value="Unassembled WGS sequence"/>
</dbReference>
<dbReference type="PANTHER" id="PTHR10072:SF41">
    <property type="entry name" value="IRON-SULFUR CLUSTER ASSEMBLY 1 HOMOLOG, MITOCHONDRIAL"/>
    <property type="match status" value="1"/>
</dbReference>
<dbReference type="PANTHER" id="PTHR10072">
    <property type="entry name" value="IRON-SULFUR CLUSTER ASSEMBLY PROTEIN"/>
    <property type="match status" value="1"/>
</dbReference>
<dbReference type="NCBIfam" id="TIGR00049">
    <property type="entry name" value="iron-sulfur cluster assembly accessory protein"/>
    <property type="match status" value="1"/>
</dbReference>
<organism evidence="3 4">
    <name type="scientific">Pseudochelatococcus contaminans</name>
    <dbReference type="NCBI Taxonomy" id="1538103"/>
    <lineage>
        <taxon>Bacteria</taxon>
        <taxon>Pseudomonadati</taxon>
        <taxon>Pseudomonadota</taxon>
        <taxon>Alphaproteobacteria</taxon>
        <taxon>Hyphomicrobiales</taxon>
        <taxon>Chelatococcaceae</taxon>
        <taxon>Pseudochelatococcus</taxon>
    </lineage>
</organism>
<proteinExistence type="inferred from homology"/>
<evidence type="ECO:0000313" key="4">
    <source>
        <dbReference type="Proteomes" id="UP000537592"/>
    </source>
</evidence>
<evidence type="ECO:0000259" key="2">
    <source>
        <dbReference type="Pfam" id="PF01521"/>
    </source>
</evidence>
<protein>
    <submittedName>
        <fullName evidence="3">Iron-sulfur cluster assembly protein</fullName>
    </submittedName>
</protein>
<dbReference type="Gene3D" id="2.60.300.12">
    <property type="entry name" value="HesB-like domain"/>
    <property type="match status" value="1"/>
</dbReference>
<dbReference type="GO" id="GO:0051537">
    <property type="term" value="F:2 iron, 2 sulfur cluster binding"/>
    <property type="evidence" value="ECO:0007669"/>
    <property type="project" value="UniProtKB-ARBA"/>
</dbReference>
<dbReference type="InterPro" id="IPR035903">
    <property type="entry name" value="HesB-like_dom_sf"/>
</dbReference>
<dbReference type="InterPro" id="IPR050322">
    <property type="entry name" value="Fe-S_cluster_asmbl/transfer"/>
</dbReference>
<keyword evidence="4" id="KW-1185">Reference proteome</keyword>
<name>A0A7W5Z666_9HYPH</name>
<dbReference type="RefSeq" id="WP_183754181.1">
    <property type="nucleotide sequence ID" value="NZ_JACICC010000008.1"/>
</dbReference>
<feature type="domain" description="Core" evidence="2">
    <location>
        <begin position="26"/>
        <end position="127"/>
    </location>
</feature>
<comment type="caution">
    <text evidence="3">The sequence shown here is derived from an EMBL/GenBank/DDBJ whole genome shotgun (WGS) entry which is preliminary data.</text>
</comment>
<dbReference type="GO" id="GO:0005829">
    <property type="term" value="C:cytosol"/>
    <property type="evidence" value="ECO:0007669"/>
    <property type="project" value="TreeGrafter"/>
</dbReference>
<dbReference type="InterPro" id="IPR016092">
    <property type="entry name" value="ATAP"/>
</dbReference>
<gene>
    <name evidence="3" type="ORF">FHS81_002958</name>
</gene>
<dbReference type="InterPro" id="IPR000361">
    <property type="entry name" value="ATAP_core_dom"/>
</dbReference>
<dbReference type="GO" id="GO:0016226">
    <property type="term" value="P:iron-sulfur cluster assembly"/>
    <property type="evidence" value="ECO:0007669"/>
    <property type="project" value="InterPro"/>
</dbReference>
<dbReference type="AlphaFoldDB" id="A0A7W5Z666"/>
<accession>A0A7W5Z666</accession>
<dbReference type="EMBL" id="JACICC010000008">
    <property type="protein sequence ID" value="MBB3810852.1"/>
    <property type="molecule type" value="Genomic_DNA"/>
</dbReference>
<evidence type="ECO:0000256" key="1">
    <source>
        <dbReference type="ARBA" id="ARBA00006718"/>
    </source>
</evidence>
<sequence>MASSQNASDTGSAAPAVRKRSRFQVLTLTEAAAERLREILDNTDREVAAVRLGVKKGGCAGMEYTMEYAETIAPGEDVVEDKGVKLIVDPKAVLFLLGTEMDYQVGKMSSGFVFNNPNQTSACGCGESVEIAPASPEALAQAGL</sequence>
<evidence type="ECO:0000313" key="3">
    <source>
        <dbReference type="EMBL" id="MBB3810852.1"/>
    </source>
</evidence>